<dbReference type="Proteomes" id="UP000887013">
    <property type="component" value="Unassembled WGS sequence"/>
</dbReference>
<dbReference type="EMBL" id="BMAW01007071">
    <property type="protein sequence ID" value="GFT02159.1"/>
    <property type="molecule type" value="Genomic_DNA"/>
</dbReference>
<evidence type="ECO:0000256" key="1">
    <source>
        <dbReference type="SAM" id="MobiDB-lite"/>
    </source>
</evidence>
<evidence type="ECO:0000313" key="3">
    <source>
        <dbReference type="Proteomes" id="UP000887013"/>
    </source>
</evidence>
<name>A0A8X6NA25_NEPPI</name>
<gene>
    <name evidence="2" type="ORF">NPIL_624451</name>
</gene>
<reference evidence="2" key="1">
    <citation type="submission" date="2020-08" db="EMBL/GenBank/DDBJ databases">
        <title>Multicomponent nature underlies the extraordinary mechanical properties of spider dragline silk.</title>
        <authorList>
            <person name="Kono N."/>
            <person name="Nakamura H."/>
            <person name="Mori M."/>
            <person name="Yoshida Y."/>
            <person name="Ohtoshi R."/>
            <person name="Malay A.D."/>
            <person name="Moran D.A.P."/>
            <person name="Tomita M."/>
            <person name="Numata K."/>
            <person name="Arakawa K."/>
        </authorList>
    </citation>
    <scope>NUCLEOTIDE SEQUENCE</scope>
</reference>
<organism evidence="2 3">
    <name type="scientific">Nephila pilipes</name>
    <name type="common">Giant wood spider</name>
    <name type="synonym">Nephila maculata</name>
    <dbReference type="NCBI Taxonomy" id="299642"/>
    <lineage>
        <taxon>Eukaryota</taxon>
        <taxon>Metazoa</taxon>
        <taxon>Ecdysozoa</taxon>
        <taxon>Arthropoda</taxon>
        <taxon>Chelicerata</taxon>
        <taxon>Arachnida</taxon>
        <taxon>Araneae</taxon>
        <taxon>Araneomorphae</taxon>
        <taxon>Entelegynae</taxon>
        <taxon>Araneoidea</taxon>
        <taxon>Nephilidae</taxon>
        <taxon>Nephila</taxon>
    </lineage>
</organism>
<feature type="region of interest" description="Disordered" evidence="1">
    <location>
        <begin position="60"/>
        <end position="83"/>
    </location>
</feature>
<feature type="compositionally biased region" description="Polar residues" evidence="1">
    <location>
        <begin position="70"/>
        <end position="82"/>
    </location>
</feature>
<accession>A0A8X6NA25</accession>
<evidence type="ECO:0000313" key="2">
    <source>
        <dbReference type="EMBL" id="GFT02159.1"/>
    </source>
</evidence>
<keyword evidence="3" id="KW-1185">Reference proteome</keyword>
<comment type="caution">
    <text evidence="2">The sequence shown here is derived from an EMBL/GenBank/DDBJ whole genome shotgun (WGS) entry which is preliminary data.</text>
</comment>
<protein>
    <submittedName>
        <fullName evidence="2">Uncharacterized protein</fullName>
    </submittedName>
</protein>
<sequence>MIAQIDTRRPNCGHISSNNLTSRITTLDGSEDVSWLDLILSYTFHRFWMKRLEMKRRKGGEKSSFHFHPSSKNHTAPLQNHPLNLKVNHPYSWETVTKN</sequence>
<proteinExistence type="predicted"/>
<dbReference type="AlphaFoldDB" id="A0A8X6NA25"/>